<name>A0ABM6FB95_9BURK</name>
<evidence type="ECO:0000256" key="3">
    <source>
        <dbReference type="ARBA" id="ARBA00022692"/>
    </source>
</evidence>
<gene>
    <name evidence="8" type="ORF">BKK80_24245</name>
</gene>
<feature type="domain" description="EamA" evidence="7">
    <location>
        <begin position="8"/>
        <end position="136"/>
    </location>
</feature>
<feature type="transmembrane region" description="Helical" evidence="6">
    <location>
        <begin position="146"/>
        <end position="165"/>
    </location>
</feature>
<keyword evidence="2" id="KW-1003">Cell membrane</keyword>
<feature type="transmembrane region" description="Helical" evidence="6">
    <location>
        <begin position="34"/>
        <end position="54"/>
    </location>
</feature>
<dbReference type="EMBL" id="CP017755">
    <property type="protein sequence ID" value="AOZ08976.1"/>
    <property type="molecule type" value="Genomic_DNA"/>
</dbReference>
<feature type="transmembrane region" description="Helical" evidence="6">
    <location>
        <begin position="207"/>
        <end position="229"/>
    </location>
</feature>
<keyword evidence="5 6" id="KW-0472">Membrane</keyword>
<evidence type="ECO:0000256" key="2">
    <source>
        <dbReference type="ARBA" id="ARBA00022475"/>
    </source>
</evidence>
<dbReference type="InterPro" id="IPR037185">
    <property type="entry name" value="EmrE-like"/>
</dbReference>
<evidence type="ECO:0000313" key="8">
    <source>
        <dbReference type="EMBL" id="AOZ08976.1"/>
    </source>
</evidence>
<feature type="domain" description="EamA" evidence="7">
    <location>
        <begin position="148"/>
        <end position="276"/>
    </location>
</feature>
<dbReference type="Pfam" id="PF00892">
    <property type="entry name" value="EamA"/>
    <property type="match status" value="2"/>
</dbReference>
<evidence type="ECO:0000256" key="4">
    <source>
        <dbReference type="ARBA" id="ARBA00022989"/>
    </source>
</evidence>
<dbReference type="PANTHER" id="PTHR42920">
    <property type="entry name" value="OS03G0707200 PROTEIN-RELATED"/>
    <property type="match status" value="1"/>
</dbReference>
<comment type="subcellular location">
    <subcellularLocation>
        <location evidence="1">Cell membrane</location>
        <topology evidence="1">Multi-pass membrane protein</topology>
    </subcellularLocation>
</comment>
<reference evidence="8 9" key="1">
    <citation type="submission" date="2016-10" db="EMBL/GenBank/DDBJ databases">
        <title>Complete genome sequences of three Cupriavidus strains isolated from various Malaysian environments.</title>
        <authorList>
            <person name="Abdullah A.A.-A."/>
            <person name="Shafie N.A.H."/>
            <person name="Lau N.S."/>
        </authorList>
    </citation>
    <scope>NUCLEOTIDE SEQUENCE [LARGE SCALE GENOMIC DNA]</scope>
    <source>
        <strain evidence="8 9">USMAA1020</strain>
    </source>
</reference>
<dbReference type="InterPro" id="IPR051258">
    <property type="entry name" value="Diverse_Substrate_Transporter"/>
</dbReference>
<dbReference type="RefSeq" id="WP_071071628.1">
    <property type="nucleotide sequence ID" value="NZ_CP017755.1"/>
</dbReference>
<organism evidence="8 9">
    <name type="scientific">Cupriavidus malaysiensis</name>
    <dbReference type="NCBI Taxonomy" id="367825"/>
    <lineage>
        <taxon>Bacteria</taxon>
        <taxon>Pseudomonadati</taxon>
        <taxon>Pseudomonadota</taxon>
        <taxon>Betaproteobacteria</taxon>
        <taxon>Burkholderiales</taxon>
        <taxon>Burkholderiaceae</taxon>
        <taxon>Cupriavidus</taxon>
    </lineage>
</organism>
<dbReference type="InterPro" id="IPR000620">
    <property type="entry name" value="EamA_dom"/>
</dbReference>
<sequence>MTHRRALACVHLVALLFGLVGVLGELIHASAVAITMGRAAFAAAVLALAARLRGKAVSGALTLPRAGALAFSGCLMAAHWVTFFVAVKVGGIAIATLGFASFPAFITLLESLLFRERVGAAEWLLLGLVTAGLVLVTPSLDLADSGTAGLAWGVASGLAFALLALANRRAAAGMDPLQVACGQNLVVALVTLPFAARELPALPAASWFWLAVLGVFCTGLAHSLFVTALGWLKARTVGMVVALEPVYAIAFAWACFGQQPGARTLLGAAVIVAAIVAAGLRAPAPARPRHAAAEGVSGHESGHSQ</sequence>
<accession>A0ABM6FB95</accession>
<dbReference type="Proteomes" id="UP000177515">
    <property type="component" value="Chromosome 2"/>
</dbReference>
<dbReference type="SUPFAM" id="SSF103481">
    <property type="entry name" value="Multidrug resistance efflux transporter EmrE"/>
    <property type="match status" value="2"/>
</dbReference>
<evidence type="ECO:0000256" key="5">
    <source>
        <dbReference type="ARBA" id="ARBA00023136"/>
    </source>
</evidence>
<protein>
    <recommendedName>
        <fullName evidence="7">EamA domain-containing protein</fullName>
    </recommendedName>
</protein>
<evidence type="ECO:0000256" key="6">
    <source>
        <dbReference type="SAM" id="Phobius"/>
    </source>
</evidence>
<dbReference type="PANTHER" id="PTHR42920:SF5">
    <property type="entry name" value="EAMA DOMAIN-CONTAINING PROTEIN"/>
    <property type="match status" value="1"/>
</dbReference>
<feature type="transmembrane region" description="Helical" evidence="6">
    <location>
        <begin position="177"/>
        <end position="195"/>
    </location>
</feature>
<feature type="transmembrane region" description="Helical" evidence="6">
    <location>
        <begin position="66"/>
        <end position="86"/>
    </location>
</feature>
<feature type="transmembrane region" description="Helical" evidence="6">
    <location>
        <begin position="236"/>
        <end position="256"/>
    </location>
</feature>
<keyword evidence="4 6" id="KW-1133">Transmembrane helix</keyword>
<proteinExistence type="predicted"/>
<keyword evidence="3 6" id="KW-0812">Transmembrane</keyword>
<feature type="transmembrane region" description="Helical" evidence="6">
    <location>
        <begin position="92"/>
        <end position="113"/>
    </location>
</feature>
<evidence type="ECO:0000256" key="1">
    <source>
        <dbReference type="ARBA" id="ARBA00004651"/>
    </source>
</evidence>
<feature type="transmembrane region" description="Helical" evidence="6">
    <location>
        <begin position="120"/>
        <end position="140"/>
    </location>
</feature>
<keyword evidence="9" id="KW-1185">Reference proteome</keyword>
<evidence type="ECO:0000313" key="9">
    <source>
        <dbReference type="Proteomes" id="UP000177515"/>
    </source>
</evidence>
<evidence type="ECO:0000259" key="7">
    <source>
        <dbReference type="Pfam" id="PF00892"/>
    </source>
</evidence>
<feature type="transmembrane region" description="Helical" evidence="6">
    <location>
        <begin position="262"/>
        <end position="280"/>
    </location>
</feature>